<name>A0A075MNL4_9ARCH</name>
<evidence type="ECO:0000313" key="1">
    <source>
        <dbReference type="EMBL" id="AIF82402.1"/>
    </source>
</evidence>
<dbReference type="HOGENOM" id="CLU_2678682_0_0_2"/>
<sequence length="74" mass="8787">MTMRCLCERRPKNRDRVGMNTINLPFAAFFRAYRLLQHFSLNEYRMFCPDLEVGSRDMLAILKVQVAVTVYLQQ</sequence>
<protein>
    <submittedName>
        <fullName evidence="1">Uncharacterized protein</fullName>
    </submittedName>
</protein>
<keyword evidence="2" id="KW-1185">Reference proteome</keyword>
<dbReference type="AlphaFoldDB" id="A0A075MNL4"/>
<dbReference type="KEGG" id="nev:NTE_00320"/>
<gene>
    <name evidence="1" type="ORF">NTE_00320</name>
</gene>
<dbReference type="EMBL" id="CP007174">
    <property type="protein sequence ID" value="AIF82402.1"/>
    <property type="molecule type" value="Genomic_DNA"/>
</dbReference>
<dbReference type="Proteomes" id="UP000028194">
    <property type="component" value="Chromosome"/>
</dbReference>
<organism evidence="1 2">
    <name type="scientific">Candidatus Nitrososphaera evergladensis SR1</name>
    <dbReference type="NCBI Taxonomy" id="1459636"/>
    <lineage>
        <taxon>Archaea</taxon>
        <taxon>Nitrososphaerota</taxon>
        <taxon>Nitrososphaeria</taxon>
        <taxon>Nitrososphaerales</taxon>
        <taxon>Nitrososphaeraceae</taxon>
        <taxon>Nitrososphaera</taxon>
    </lineage>
</organism>
<evidence type="ECO:0000313" key="2">
    <source>
        <dbReference type="Proteomes" id="UP000028194"/>
    </source>
</evidence>
<reference evidence="1 2" key="1">
    <citation type="journal article" date="2014" name="PLoS ONE">
        <title>Genome Sequence of Candidatus Nitrososphaera evergladensis from Group I.1b Enriched from Everglades Soil Reveals Novel Genomic Features of the Ammonia-Oxidizing Archaea.</title>
        <authorList>
            <person name="Zhalnina K.V."/>
            <person name="Dias R."/>
            <person name="Leonard M.T."/>
            <person name="Dorr de Quadros P."/>
            <person name="Camargo F.A."/>
            <person name="Drew J.C."/>
            <person name="Farmerie W.G."/>
            <person name="Daroub S.H."/>
            <person name="Triplett E.W."/>
        </authorList>
    </citation>
    <scope>NUCLEOTIDE SEQUENCE [LARGE SCALE GENOMIC DNA]</scope>
    <source>
        <strain evidence="1 2">SR1</strain>
    </source>
</reference>
<accession>A0A075MNL4</accession>
<proteinExistence type="predicted"/>